<dbReference type="Proteomes" id="UP000825935">
    <property type="component" value="Chromosome 22"/>
</dbReference>
<comment type="caution">
    <text evidence="1">The sequence shown here is derived from an EMBL/GenBank/DDBJ whole genome shotgun (WGS) entry which is preliminary data.</text>
</comment>
<protein>
    <submittedName>
        <fullName evidence="1">Uncharacterized protein</fullName>
    </submittedName>
</protein>
<organism evidence="1 2">
    <name type="scientific">Ceratopteris richardii</name>
    <name type="common">Triangle waterfern</name>
    <dbReference type="NCBI Taxonomy" id="49495"/>
    <lineage>
        <taxon>Eukaryota</taxon>
        <taxon>Viridiplantae</taxon>
        <taxon>Streptophyta</taxon>
        <taxon>Embryophyta</taxon>
        <taxon>Tracheophyta</taxon>
        <taxon>Polypodiopsida</taxon>
        <taxon>Polypodiidae</taxon>
        <taxon>Polypodiales</taxon>
        <taxon>Pteridineae</taxon>
        <taxon>Pteridaceae</taxon>
        <taxon>Parkerioideae</taxon>
        <taxon>Ceratopteris</taxon>
    </lineage>
</organism>
<dbReference type="AlphaFoldDB" id="A0A8T2S7E6"/>
<sequence length="127" mass="14493">MLLLLMADKASCAFFNSDTEREKARERERNLHLFRTLATAPPWPTYYLKERKRATETLSATKIASPAPLIFVVESRILFIVSLSYAACKKNACARDAEGGPALEEHRQGIVKEEAIFYPLVCFQKRR</sequence>
<gene>
    <name evidence="1" type="ORF">KP509_22G045700</name>
</gene>
<evidence type="ECO:0000313" key="2">
    <source>
        <dbReference type="Proteomes" id="UP000825935"/>
    </source>
</evidence>
<name>A0A8T2S7E6_CERRI</name>
<dbReference type="EMBL" id="CM035427">
    <property type="protein sequence ID" value="KAH7307100.1"/>
    <property type="molecule type" value="Genomic_DNA"/>
</dbReference>
<reference evidence="1" key="1">
    <citation type="submission" date="2021-08" db="EMBL/GenBank/DDBJ databases">
        <title>WGS assembly of Ceratopteris richardii.</title>
        <authorList>
            <person name="Marchant D.B."/>
            <person name="Chen G."/>
            <person name="Jenkins J."/>
            <person name="Shu S."/>
            <person name="Leebens-Mack J."/>
            <person name="Grimwood J."/>
            <person name="Schmutz J."/>
            <person name="Soltis P."/>
            <person name="Soltis D."/>
            <person name="Chen Z.-H."/>
        </authorList>
    </citation>
    <scope>NUCLEOTIDE SEQUENCE</scope>
    <source>
        <strain evidence="1">Whitten #5841</strain>
        <tissue evidence="1">Leaf</tissue>
    </source>
</reference>
<keyword evidence="2" id="KW-1185">Reference proteome</keyword>
<accession>A0A8T2S7E6</accession>
<evidence type="ECO:0000313" key="1">
    <source>
        <dbReference type="EMBL" id="KAH7307100.1"/>
    </source>
</evidence>
<proteinExistence type="predicted"/>